<proteinExistence type="predicted"/>
<dbReference type="PROSITE" id="PS50949">
    <property type="entry name" value="HTH_GNTR"/>
    <property type="match status" value="1"/>
</dbReference>
<evidence type="ECO:0000256" key="1">
    <source>
        <dbReference type="ARBA" id="ARBA00023015"/>
    </source>
</evidence>
<accession>A0ABS6Q040</accession>
<sequence length="479" mass="54154">MAKYSDLADLLRSRIERGLYREGQRLPSLRILSTEHGVSLGTVQQAYRVLEEEGLASPLPKSGHFVNKKQNLYLLPTMREIEKHPIDILEWDEIYKVTASTPDEDVLQLGRGMPSVETSTLQHLMRSLSYEAKRWQKDGLNYENIKGNFDLRTQISRLIIDSGCQVDPDEIIITAGCQEALMCSVRSICNQDDIVVVESPCFHGAIQILKGCGVKVIEVPTDPLTGIDLESLELIAEKWTIRAVLVNPNCNNPLGYVMPDDRKEILVNLSKKFGFYIVEDDTYGDLIFRYPRPKAIKSQDTEGRIILCGSFSKTLAPGLRVGWIVPGRIYEKVLHTKYISSGATATANQRAIAEFMEKGYYQIHLRRMRAHYKSNRDIMMLWISKYLNARVRVSRPEGGYFLWIELPKGVSAYELSDKLIKNKIQIATGKIFSSSGKYENCIRINYGGILDNRVETAVKMIGKLVLDLNISELVRSGVG</sequence>
<keyword evidence="6" id="KW-1185">Reference proteome</keyword>
<feature type="domain" description="HTH gntR-type" evidence="4">
    <location>
        <begin position="1"/>
        <end position="69"/>
    </location>
</feature>
<keyword evidence="1" id="KW-0805">Transcription regulation</keyword>
<dbReference type="CDD" id="cd07377">
    <property type="entry name" value="WHTH_GntR"/>
    <property type="match status" value="1"/>
</dbReference>
<evidence type="ECO:0000313" key="5">
    <source>
        <dbReference type="EMBL" id="MBV4466065.1"/>
    </source>
</evidence>
<dbReference type="InterPro" id="IPR004839">
    <property type="entry name" value="Aminotransferase_I/II_large"/>
</dbReference>
<name>A0ABS6Q040_9PSED</name>
<protein>
    <submittedName>
        <fullName evidence="5">PLP-dependent aminotransferase family protein</fullName>
    </submittedName>
</protein>
<gene>
    <name evidence="5" type="ORF">KVG95_22360</name>
</gene>
<dbReference type="InterPro" id="IPR051446">
    <property type="entry name" value="HTH_trans_reg/aminotransferase"/>
</dbReference>
<dbReference type="PANTHER" id="PTHR46577:SF1">
    <property type="entry name" value="HTH-TYPE TRANSCRIPTIONAL REGULATORY PROTEIN GABR"/>
    <property type="match status" value="1"/>
</dbReference>
<dbReference type="GO" id="GO:0008483">
    <property type="term" value="F:transaminase activity"/>
    <property type="evidence" value="ECO:0007669"/>
    <property type="project" value="UniProtKB-KW"/>
</dbReference>
<dbReference type="CDD" id="cd00609">
    <property type="entry name" value="AAT_like"/>
    <property type="match status" value="1"/>
</dbReference>
<dbReference type="Pfam" id="PF00155">
    <property type="entry name" value="Aminotran_1_2"/>
    <property type="match status" value="1"/>
</dbReference>
<dbReference type="SMART" id="SM00345">
    <property type="entry name" value="HTH_GNTR"/>
    <property type="match status" value="1"/>
</dbReference>
<dbReference type="InterPro" id="IPR000524">
    <property type="entry name" value="Tscrpt_reg_HTH_GntR"/>
</dbReference>
<organism evidence="5 6">
    <name type="scientific">Pseudomonas farris</name>
    <dbReference type="NCBI Taxonomy" id="2841207"/>
    <lineage>
        <taxon>Bacteria</taxon>
        <taxon>Pseudomonadati</taxon>
        <taxon>Pseudomonadota</taxon>
        <taxon>Gammaproteobacteria</taxon>
        <taxon>Pseudomonadales</taxon>
        <taxon>Pseudomonadaceae</taxon>
        <taxon>Pseudomonas</taxon>
    </lineage>
</organism>
<dbReference type="EMBL" id="JAHSTV010000011">
    <property type="protein sequence ID" value="MBV4466065.1"/>
    <property type="molecule type" value="Genomic_DNA"/>
</dbReference>
<comment type="caution">
    <text evidence="5">The sequence shown here is derived from an EMBL/GenBank/DDBJ whole genome shotgun (WGS) entry which is preliminary data.</text>
</comment>
<dbReference type="PANTHER" id="PTHR46577">
    <property type="entry name" value="HTH-TYPE TRANSCRIPTIONAL REGULATORY PROTEIN GABR"/>
    <property type="match status" value="1"/>
</dbReference>
<keyword evidence="5" id="KW-0032">Aminotransferase</keyword>
<keyword evidence="3" id="KW-0804">Transcription</keyword>
<dbReference type="RefSeq" id="WP_217857999.1">
    <property type="nucleotide sequence ID" value="NZ_JAHSTV010000011.1"/>
</dbReference>
<dbReference type="Proteomes" id="UP000886900">
    <property type="component" value="Unassembled WGS sequence"/>
</dbReference>
<reference evidence="5" key="1">
    <citation type="submission" date="2021-06" db="EMBL/GenBank/DDBJ databases">
        <title>Updating the genus Pseudomonas: Description of 43 new species and partition of the Pseudomonas putida group.</title>
        <authorList>
            <person name="Girard L."/>
            <person name="Lood C."/>
            <person name="Vandamme P."/>
            <person name="Rokni-Zadeh H."/>
            <person name="Van Noort V."/>
            <person name="Hofte M."/>
            <person name="Lavigne R."/>
            <person name="De Mot R."/>
        </authorList>
    </citation>
    <scope>NUCLEOTIDE SEQUENCE</scope>
    <source>
        <strain evidence="5">SWRI79</strain>
    </source>
</reference>
<evidence type="ECO:0000256" key="3">
    <source>
        <dbReference type="ARBA" id="ARBA00023163"/>
    </source>
</evidence>
<keyword evidence="5" id="KW-0808">Transferase</keyword>
<dbReference type="Pfam" id="PF00392">
    <property type="entry name" value="GntR"/>
    <property type="match status" value="1"/>
</dbReference>
<evidence type="ECO:0000259" key="4">
    <source>
        <dbReference type="PROSITE" id="PS50949"/>
    </source>
</evidence>
<keyword evidence="2" id="KW-0238">DNA-binding</keyword>
<evidence type="ECO:0000313" key="6">
    <source>
        <dbReference type="Proteomes" id="UP000886900"/>
    </source>
</evidence>
<evidence type="ECO:0000256" key="2">
    <source>
        <dbReference type="ARBA" id="ARBA00023125"/>
    </source>
</evidence>